<sequence length="132" mass="14253">MAVPPAKIFEALGDPLRRHILTLLAVGERPAGELVAAVQQHASISQPGVSQHLKVLRDAGLVTVRAEGTRRLYALDPSGIETARTWLTGLLDPLYGFGQPLDALATEVARGKHARRTRTGSMDEFRRDAHGA</sequence>
<feature type="domain" description="HTH arsR-type" evidence="4">
    <location>
        <begin position="1"/>
        <end position="95"/>
    </location>
</feature>
<dbReference type="Proteomes" id="UP000707731">
    <property type="component" value="Unassembled WGS sequence"/>
</dbReference>
<evidence type="ECO:0000313" key="6">
    <source>
        <dbReference type="Proteomes" id="UP000707731"/>
    </source>
</evidence>
<dbReference type="SMART" id="SM00418">
    <property type="entry name" value="HTH_ARSR"/>
    <property type="match status" value="1"/>
</dbReference>
<dbReference type="InterPro" id="IPR036388">
    <property type="entry name" value="WH-like_DNA-bd_sf"/>
</dbReference>
<keyword evidence="3" id="KW-0804">Transcription</keyword>
<keyword evidence="2" id="KW-0238">DNA-binding</keyword>
<dbReference type="PANTHER" id="PTHR33154">
    <property type="entry name" value="TRANSCRIPTIONAL REGULATOR, ARSR FAMILY"/>
    <property type="match status" value="1"/>
</dbReference>
<dbReference type="CDD" id="cd00090">
    <property type="entry name" value="HTH_ARSR"/>
    <property type="match status" value="1"/>
</dbReference>
<comment type="caution">
    <text evidence="5">The sequence shown here is derived from an EMBL/GenBank/DDBJ whole genome shotgun (WGS) entry which is preliminary data.</text>
</comment>
<dbReference type="Pfam" id="PF01022">
    <property type="entry name" value="HTH_5"/>
    <property type="match status" value="1"/>
</dbReference>
<dbReference type="SUPFAM" id="SSF46785">
    <property type="entry name" value="Winged helix' DNA-binding domain"/>
    <property type="match status" value="1"/>
</dbReference>
<dbReference type="PRINTS" id="PR00778">
    <property type="entry name" value="HTHARSR"/>
</dbReference>
<evidence type="ECO:0000313" key="5">
    <source>
        <dbReference type="EMBL" id="MBF6355822.1"/>
    </source>
</evidence>
<dbReference type="EMBL" id="JADLQN010000002">
    <property type="protein sequence ID" value="MBF6355822.1"/>
    <property type="molecule type" value="Genomic_DNA"/>
</dbReference>
<evidence type="ECO:0000256" key="2">
    <source>
        <dbReference type="ARBA" id="ARBA00023125"/>
    </source>
</evidence>
<keyword evidence="1" id="KW-0805">Transcription regulation</keyword>
<dbReference type="Gene3D" id="1.10.10.10">
    <property type="entry name" value="Winged helix-like DNA-binding domain superfamily/Winged helix DNA-binding domain"/>
    <property type="match status" value="1"/>
</dbReference>
<evidence type="ECO:0000256" key="1">
    <source>
        <dbReference type="ARBA" id="ARBA00023015"/>
    </source>
</evidence>
<protein>
    <submittedName>
        <fullName evidence="5">Winged helix-turn-helix transcriptional regulator</fullName>
    </submittedName>
</protein>
<keyword evidence="6" id="KW-1185">Reference proteome</keyword>
<dbReference type="RefSeq" id="WP_195002710.1">
    <property type="nucleotide sequence ID" value="NZ_JADLQN010000002.1"/>
</dbReference>
<dbReference type="InterPro" id="IPR001845">
    <property type="entry name" value="HTH_ArsR_DNA-bd_dom"/>
</dbReference>
<gene>
    <name evidence="5" type="ORF">IU449_14905</name>
</gene>
<name>A0ABS0DBH1_9NOCA</name>
<dbReference type="InterPro" id="IPR011991">
    <property type="entry name" value="ArsR-like_HTH"/>
</dbReference>
<accession>A0ABS0DBH1</accession>
<dbReference type="NCBIfam" id="NF033788">
    <property type="entry name" value="HTH_metalloreg"/>
    <property type="match status" value="1"/>
</dbReference>
<organism evidence="5 6">
    <name type="scientific">Nocardia higoensis</name>
    <dbReference type="NCBI Taxonomy" id="228599"/>
    <lineage>
        <taxon>Bacteria</taxon>
        <taxon>Bacillati</taxon>
        <taxon>Actinomycetota</taxon>
        <taxon>Actinomycetes</taxon>
        <taxon>Mycobacteriales</taxon>
        <taxon>Nocardiaceae</taxon>
        <taxon>Nocardia</taxon>
    </lineage>
</organism>
<evidence type="ECO:0000259" key="4">
    <source>
        <dbReference type="PROSITE" id="PS50987"/>
    </source>
</evidence>
<reference evidence="5 6" key="1">
    <citation type="submission" date="2020-10" db="EMBL/GenBank/DDBJ databases">
        <title>Identification of Nocardia species via Next-generation sequencing and recognition of intraspecies genetic diversity.</title>
        <authorList>
            <person name="Li P."/>
            <person name="Li P."/>
            <person name="Lu B."/>
        </authorList>
    </citation>
    <scope>NUCLEOTIDE SEQUENCE [LARGE SCALE GENOMIC DNA]</scope>
    <source>
        <strain evidence="5 6">BJ06-0143</strain>
    </source>
</reference>
<dbReference type="InterPro" id="IPR051081">
    <property type="entry name" value="HTH_MetalResp_TranReg"/>
</dbReference>
<proteinExistence type="predicted"/>
<dbReference type="PANTHER" id="PTHR33154:SF33">
    <property type="entry name" value="TRANSCRIPTIONAL REPRESSOR SDPR"/>
    <property type="match status" value="1"/>
</dbReference>
<dbReference type="InterPro" id="IPR036390">
    <property type="entry name" value="WH_DNA-bd_sf"/>
</dbReference>
<dbReference type="PROSITE" id="PS50987">
    <property type="entry name" value="HTH_ARSR_2"/>
    <property type="match status" value="1"/>
</dbReference>
<evidence type="ECO:0000256" key="3">
    <source>
        <dbReference type="ARBA" id="ARBA00023163"/>
    </source>
</evidence>